<reference evidence="2" key="1">
    <citation type="journal article" date="2020" name="Nat. Commun.">
        <title>Large-scale genome sequencing of mycorrhizal fungi provides insights into the early evolution of symbiotic traits.</title>
        <authorList>
            <person name="Miyauchi S."/>
            <person name="Kiss E."/>
            <person name="Kuo A."/>
            <person name="Drula E."/>
            <person name="Kohler A."/>
            <person name="Sanchez-Garcia M."/>
            <person name="Morin E."/>
            <person name="Andreopoulos B."/>
            <person name="Barry K.W."/>
            <person name="Bonito G."/>
            <person name="Buee M."/>
            <person name="Carver A."/>
            <person name="Chen C."/>
            <person name="Cichocki N."/>
            <person name="Clum A."/>
            <person name="Culley D."/>
            <person name="Crous P.W."/>
            <person name="Fauchery L."/>
            <person name="Girlanda M."/>
            <person name="Hayes R.D."/>
            <person name="Keri Z."/>
            <person name="LaButti K."/>
            <person name="Lipzen A."/>
            <person name="Lombard V."/>
            <person name="Magnuson J."/>
            <person name="Maillard F."/>
            <person name="Murat C."/>
            <person name="Nolan M."/>
            <person name="Ohm R.A."/>
            <person name="Pangilinan J."/>
            <person name="Pereira M.F."/>
            <person name="Perotto S."/>
            <person name="Peter M."/>
            <person name="Pfister S."/>
            <person name="Riley R."/>
            <person name="Sitrit Y."/>
            <person name="Stielow J.B."/>
            <person name="Szollosi G."/>
            <person name="Zifcakova L."/>
            <person name="Stursova M."/>
            <person name="Spatafora J.W."/>
            <person name="Tedersoo L."/>
            <person name="Vaario L.M."/>
            <person name="Yamada A."/>
            <person name="Yan M."/>
            <person name="Wang P."/>
            <person name="Xu J."/>
            <person name="Bruns T."/>
            <person name="Baldrian P."/>
            <person name="Vilgalys R."/>
            <person name="Dunand C."/>
            <person name="Henrissat B."/>
            <person name="Grigoriev I.V."/>
            <person name="Hibbett D."/>
            <person name="Nagy L.G."/>
            <person name="Martin F.M."/>
        </authorList>
    </citation>
    <scope>NUCLEOTIDE SEQUENCE</scope>
    <source>
        <strain evidence="2">UH-Tt-Lm1</strain>
    </source>
</reference>
<feature type="non-terminal residue" evidence="2">
    <location>
        <position position="1"/>
    </location>
</feature>
<dbReference type="InterPro" id="IPR019401">
    <property type="entry name" value="Znf_CHCC"/>
</dbReference>
<dbReference type="PANTHER" id="PTHR13156:SF0">
    <property type="entry name" value="NADH DEHYDROGENASE [UBIQUINONE] IRON-SULFUR PROTEIN 6, MITOCHONDRIAL"/>
    <property type="match status" value="1"/>
</dbReference>
<dbReference type="AlphaFoldDB" id="A0A9P6HGW2"/>
<evidence type="ECO:0000259" key="1">
    <source>
        <dbReference type="Pfam" id="PF10276"/>
    </source>
</evidence>
<comment type="caution">
    <text evidence="2">The sequence shown here is derived from an EMBL/GenBank/DDBJ whole genome shotgun (WGS) entry which is preliminary data.</text>
</comment>
<evidence type="ECO:0000313" key="3">
    <source>
        <dbReference type="Proteomes" id="UP000736335"/>
    </source>
</evidence>
<dbReference type="Gene3D" id="2.60.260.40">
    <property type="entry name" value="q5lls5 like domains"/>
    <property type="match status" value="1"/>
</dbReference>
<dbReference type="EMBL" id="WIUZ02000005">
    <property type="protein sequence ID" value="KAF9786952.1"/>
    <property type="molecule type" value="Genomic_DNA"/>
</dbReference>
<proteinExistence type="predicted"/>
<dbReference type="Pfam" id="PF10276">
    <property type="entry name" value="zf-CHCC"/>
    <property type="match status" value="1"/>
</dbReference>
<dbReference type="PANTHER" id="PTHR13156">
    <property type="entry name" value="NADH-UBIQUINONE OXIDOREDUCTASE 13 KD-A SUBUNIT"/>
    <property type="match status" value="1"/>
</dbReference>
<keyword evidence="3" id="KW-1185">Reference proteome</keyword>
<sequence length="59" mass="6587">MEMIAKESIRLSKTRIAACDGGGGPLGHPKIFINLDKPGAHSCTYYGLRFELEHHEHDH</sequence>
<protein>
    <recommendedName>
        <fullName evidence="1">Zinc finger CHCC-type domain-containing protein</fullName>
    </recommendedName>
</protein>
<dbReference type="GO" id="GO:0006120">
    <property type="term" value="P:mitochondrial electron transport, NADH to ubiquinone"/>
    <property type="evidence" value="ECO:0007669"/>
    <property type="project" value="TreeGrafter"/>
</dbReference>
<dbReference type="Proteomes" id="UP000736335">
    <property type="component" value="Unassembled WGS sequence"/>
</dbReference>
<evidence type="ECO:0000313" key="2">
    <source>
        <dbReference type="EMBL" id="KAF9786952.1"/>
    </source>
</evidence>
<accession>A0A9P6HGW2</accession>
<dbReference type="OrthoDB" id="307899at2759"/>
<feature type="domain" description="Zinc finger CHCC-type" evidence="1">
    <location>
        <begin position="15"/>
        <end position="50"/>
    </location>
</feature>
<reference evidence="2" key="2">
    <citation type="submission" date="2020-11" db="EMBL/GenBank/DDBJ databases">
        <authorList>
            <consortium name="DOE Joint Genome Institute"/>
            <person name="Kuo A."/>
            <person name="Miyauchi S."/>
            <person name="Kiss E."/>
            <person name="Drula E."/>
            <person name="Kohler A."/>
            <person name="Sanchez-Garcia M."/>
            <person name="Andreopoulos B."/>
            <person name="Barry K.W."/>
            <person name="Bonito G."/>
            <person name="Buee M."/>
            <person name="Carver A."/>
            <person name="Chen C."/>
            <person name="Cichocki N."/>
            <person name="Clum A."/>
            <person name="Culley D."/>
            <person name="Crous P.W."/>
            <person name="Fauchery L."/>
            <person name="Girlanda M."/>
            <person name="Hayes R."/>
            <person name="Keri Z."/>
            <person name="Labutti K."/>
            <person name="Lipzen A."/>
            <person name="Lombard V."/>
            <person name="Magnuson J."/>
            <person name="Maillard F."/>
            <person name="Morin E."/>
            <person name="Murat C."/>
            <person name="Nolan M."/>
            <person name="Ohm R."/>
            <person name="Pangilinan J."/>
            <person name="Pereira M."/>
            <person name="Perotto S."/>
            <person name="Peter M."/>
            <person name="Riley R."/>
            <person name="Sitrit Y."/>
            <person name="Stielow B."/>
            <person name="Szollosi G."/>
            <person name="Zifcakova L."/>
            <person name="Stursova M."/>
            <person name="Spatafora J.W."/>
            <person name="Tedersoo L."/>
            <person name="Vaario L.-M."/>
            <person name="Yamada A."/>
            <person name="Yan M."/>
            <person name="Wang P."/>
            <person name="Xu J."/>
            <person name="Bruns T."/>
            <person name="Baldrian P."/>
            <person name="Vilgalys R."/>
            <person name="Henrissat B."/>
            <person name="Grigoriev I.V."/>
            <person name="Hibbett D."/>
            <person name="Nagy L.G."/>
            <person name="Martin F.M."/>
        </authorList>
    </citation>
    <scope>NUCLEOTIDE SEQUENCE</scope>
    <source>
        <strain evidence="2">UH-Tt-Lm1</strain>
    </source>
</reference>
<dbReference type="GO" id="GO:0005739">
    <property type="term" value="C:mitochondrion"/>
    <property type="evidence" value="ECO:0007669"/>
    <property type="project" value="GOC"/>
</dbReference>
<gene>
    <name evidence="2" type="ORF">BJ322DRAFT_1052904</name>
</gene>
<organism evidence="2 3">
    <name type="scientific">Thelephora terrestris</name>
    <dbReference type="NCBI Taxonomy" id="56493"/>
    <lineage>
        <taxon>Eukaryota</taxon>
        <taxon>Fungi</taxon>
        <taxon>Dikarya</taxon>
        <taxon>Basidiomycota</taxon>
        <taxon>Agaricomycotina</taxon>
        <taxon>Agaricomycetes</taxon>
        <taxon>Thelephorales</taxon>
        <taxon>Thelephoraceae</taxon>
        <taxon>Thelephora</taxon>
    </lineage>
</organism>
<dbReference type="FunFam" id="2.60.260.40:FF:000003">
    <property type="entry name" value="NADH dehydrogenase [ubiquinone] iron-sulfur protein 6, mitochondrial"/>
    <property type="match status" value="1"/>
</dbReference>
<name>A0A9P6HGW2_9AGAM</name>